<name>L7JWN2_TRAHO</name>
<dbReference type="VEuPathDB" id="MicrosporidiaDB:THOM_1206"/>
<protein>
    <submittedName>
        <fullName evidence="2">Ras-related small GTPase, Rho type</fullName>
    </submittedName>
</protein>
<dbReference type="InParanoid" id="L7JWN2"/>
<evidence type="ECO:0000313" key="2">
    <source>
        <dbReference type="EMBL" id="ELQ75834.1"/>
    </source>
</evidence>
<reference evidence="2 3" key="1">
    <citation type="journal article" date="2012" name="PLoS Pathog.">
        <title>The genome of the obligate intracellular parasite Trachipleistophora hominis: new insights into microsporidian genome dynamics and reductive evolution.</title>
        <authorList>
            <person name="Heinz E."/>
            <person name="Williams T.A."/>
            <person name="Nakjang S."/>
            <person name="Noel C.J."/>
            <person name="Swan D.C."/>
            <person name="Goldberg A.V."/>
            <person name="Harris S.R."/>
            <person name="Weinmaier T."/>
            <person name="Markert S."/>
            <person name="Becher D."/>
            <person name="Bernhardt J."/>
            <person name="Dagan T."/>
            <person name="Hacker C."/>
            <person name="Lucocq J.M."/>
            <person name="Schweder T."/>
            <person name="Rattei T."/>
            <person name="Hall N."/>
            <person name="Hirt R.P."/>
            <person name="Embley T.M."/>
        </authorList>
    </citation>
    <scope>NUCLEOTIDE SEQUENCE [LARGE SCALE GENOMIC DNA]</scope>
</reference>
<gene>
    <name evidence="2" type="ORF">THOM_1206</name>
</gene>
<keyword evidence="3" id="KW-1185">Reference proteome</keyword>
<dbReference type="AlphaFoldDB" id="L7JWN2"/>
<evidence type="ECO:0000313" key="3">
    <source>
        <dbReference type="Proteomes" id="UP000011185"/>
    </source>
</evidence>
<evidence type="ECO:0000256" key="1">
    <source>
        <dbReference type="SAM" id="Coils"/>
    </source>
</evidence>
<feature type="coiled-coil region" evidence="1">
    <location>
        <begin position="148"/>
        <end position="175"/>
    </location>
</feature>
<accession>L7JWN2</accession>
<organism evidence="2 3">
    <name type="scientific">Trachipleistophora hominis</name>
    <name type="common">Microsporidian parasite</name>
    <dbReference type="NCBI Taxonomy" id="72359"/>
    <lineage>
        <taxon>Eukaryota</taxon>
        <taxon>Fungi</taxon>
        <taxon>Fungi incertae sedis</taxon>
        <taxon>Microsporidia</taxon>
        <taxon>Pleistophoridae</taxon>
        <taxon>Trachipleistophora</taxon>
    </lineage>
</organism>
<keyword evidence="1" id="KW-0175">Coiled coil</keyword>
<dbReference type="EMBL" id="JH993918">
    <property type="protein sequence ID" value="ELQ75834.1"/>
    <property type="molecule type" value="Genomic_DNA"/>
</dbReference>
<sequence length="180" mass="21718">MNRIKPYEFDKFVPLKHDEEATDLQNDYLQNIFTDVHSECVFLFSKSMTGRISFEYLSQEWWLELKHNKENLESFLVNNNRYFTAEHRSKLYVYSHSVHNYFEYIPNLYNKAVWGYVKHNVMIISYNQFLVNLFDFLNCLCVRNDLTVEIVDDKFEQLDEQISILNNNLKKMKDIISKIS</sequence>
<dbReference type="Proteomes" id="UP000011185">
    <property type="component" value="Unassembled WGS sequence"/>
</dbReference>
<proteinExistence type="predicted"/>
<dbReference type="HOGENOM" id="CLU_1497255_0_0_1"/>